<protein>
    <recommendedName>
        <fullName evidence="2">3-hydroxyisobutyryl-CoA hydrolase</fullName>
        <ecNumber evidence="2">3.1.2.4</ecNumber>
    </recommendedName>
</protein>
<dbReference type="GO" id="GO:0006574">
    <property type="term" value="P:L-valine catabolic process"/>
    <property type="evidence" value="ECO:0007669"/>
    <property type="project" value="TreeGrafter"/>
</dbReference>
<evidence type="ECO:0000256" key="3">
    <source>
        <dbReference type="ARBA" id="ARBA00022801"/>
    </source>
</evidence>
<dbReference type="SUPFAM" id="SSF52096">
    <property type="entry name" value="ClpP/crotonase"/>
    <property type="match status" value="1"/>
</dbReference>
<sequence>MPEPTTPEPALPEPTTPDPALPEPTTPEPALPDSTTPEPNGHAADAPLLTSVVDGVGHVVLNRPRALNCLTQSMVDALLATIAAWEQDPRVRLVHVTGAGDRALCAGGDVVAARAAIVDGRPDDASAFWAQEYAAIAALAAFARPVIALQHGYVMGGGVGLSAHARHRWATQDARFAMPETAIGFFPDVAMTPMLARAPGELGAWLAMTGETIGAVDAQYVGLTDVVLPTESVTDALTATTRLAADGDVSDADIQALAAAYGMGAANGVGPAEGVGTANGAGTAYGNSGGVSRLQDDREWIDACFPGDDPALIVARLEEHPDARARACGALLRTRSPLAVAVSLARLRRAETEQNLASAFATDRRIADAMMHGGDFVEGVRARLIDKDQPRWRHTRLEDVSAADVATYLDAR</sequence>
<keyword evidence="3 6" id="KW-0378">Hydrolase</keyword>
<dbReference type="InterPro" id="IPR045004">
    <property type="entry name" value="ECH_dom"/>
</dbReference>
<dbReference type="NCBIfam" id="NF004127">
    <property type="entry name" value="PRK05617.1"/>
    <property type="match status" value="1"/>
</dbReference>
<name>A0A077M515_9MICO</name>
<dbReference type="PANTHER" id="PTHR43176">
    <property type="entry name" value="3-HYDROXYISOBUTYRYL-COA HYDROLASE-RELATED"/>
    <property type="match status" value="1"/>
</dbReference>
<dbReference type="InterPro" id="IPR032259">
    <property type="entry name" value="HIBYL-CoA-H"/>
</dbReference>
<dbReference type="EMBL" id="CAJC01000017">
    <property type="protein sequence ID" value="CCI51669.1"/>
    <property type="molecule type" value="Genomic_DNA"/>
</dbReference>
<feature type="compositionally biased region" description="Pro residues" evidence="4">
    <location>
        <begin position="1"/>
        <end position="30"/>
    </location>
</feature>
<organism evidence="6 7">
    <name type="scientific">Nostocoides jenkinsii Ben 74</name>
    <dbReference type="NCBI Taxonomy" id="1193518"/>
    <lineage>
        <taxon>Bacteria</taxon>
        <taxon>Bacillati</taxon>
        <taxon>Actinomycetota</taxon>
        <taxon>Actinomycetes</taxon>
        <taxon>Micrococcales</taxon>
        <taxon>Intrasporangiaceae</taxon>
        <taxon>Nostocoides</taxon>
    </lineage>
</organism>
<gene>
    <name evidence="6" type="ORF">BN13_1130012</name>
</gene>
<dbReference type="InterPro" id="IPR029045">
    <property type="entry name" value="ClpP/crotonase-like_dom_sf"/>
</dbReference>
<dbReference type="OrthoDB" id="9790967at2"/>
<dbReference type="Gene3D" id="3.90.226.10">
    <property type="entry name" value="2-enoyl-CoA Hydratase, Chain A, domain 1"/>
    <property type="match status" value="1"/>
</dbReference>
<dbReference type="EC" id="3.1.2.4" evidence="2"/>
<dbReference type="PANTHER" id="PTHR43176:SF3">
    <property type="entry name" value="3-HYDROXYISOBUTYRYL-COA HYDROLASE, MITOCHONDRIAL"/>
    <property type="match status" value="1"/>
</dbReference>
<feature type="region of interest" description="Disordered" evidence="4">
    <location>
        <begin position="1"/>
        <end position="45"/>
    </location>
</feature>
<accession>A0A077M515</accession>
<dbReference type="STRING" id="1193518.BN13_1130012"/>
<dbReference type="GO" id="GO:0003860">
    <property type="term" value="F:3-hydroxyisobutyryl-CoA hydrolase activity"/>
    <property type="evidence" value="ECO:0007669"/>
    <property type="project" value="UniProtKB-EC"/>
</dbReference>
<comment type="caution">
    <text evidence="6">The sequence shown here is derived from an EMBL/GenBank/DDBJ whole genome shotgun (WGS) entry which is preliminary data.</text>
</comment>
<comment type="catalytic activity">
    <reaction evidence="1">
        <text>3-hydroxy-2-methylpropanoyl-CoA + H2O = 3-hydroxy-2-methylpropanoate + CoA + H(+)</text>
        <dbReference type="Rhea" id="RHEA:20888"/>
        <dbReference type="ChEBI" id="CHEBI:11805"/>
        <dbReference type="ChEBI" id="CHEBI:15377"/>
        <dbReference type="ChEBI" id="CHEBI:15378"/>
        <dbReference type="ChEBI" id="CHEBI:57287"/>
        <dbReference type="ChEBI" id="CHEBI:57340"/>
        <dbReference type="EC" id="3.1.2.4"/>
    </reaction>
</comment>
<dbReference type="AlphaFoldDB" id="A0A077M515"/>
<dbReference type="CDD" id="cd06558">
    <property type="entry name" value="crotonase-like"/>
    <property type="match status" value="1"/>
</dbReference>
<evidence type="ECO:0000313" key="7">
    <source>
        <dbReference type="Proteomes" id="UP000035720"/>
    </source>
</evidence>
<dbReference type="GO" id="GO:0005829">
    <property type="term" value="C:cytosol"/>
    <property type="evidence" value="ECO:0007669"/>
    <property type="project" value="TreeGrafter"/>
</dbReference>
<proteinExistence type="predicted"/>
<reference evidence="6 7" key="1">
    <citation type="journal article" date="2013" name="ISME J.">
        <title>A metabolic model for members of the genus Tetrasphaera involved in enhanced biological phosphorus removal.</title>
        <authorList>
            <person name="Kristiansen R."/>
            <person name="Nguyen H.T.T."/>
            <person name="Saunders A.M."/>
            <person name="Nielsen J.L."/>
            <person name="Wimmer R."/>
            <person name="Le V.Q."/>
            <person name="McIlroy S.J."/>
            <person name="Petrovski S."/>
            <person name="Seviour R.J."/>
            <person name="Calteau A."/>
            <person name="Nielsen K.L."/>
            <person name="Nielsen P.H."/>
        </authorList>
    </citation>
    <scope>NUCLEOTIDE SEQUENCE [LARGE SCALE GENOMIC DNA]</scope>
    <source>
        <strain evidence="6 7">Ben 74</strain>
    </source>
</reference>
<evidence type="ECO:0000256" key="4">
    <source>
        <dbReference type="SAM" id="MobiDB-lite"/>
    </source>
</evidence>
<evidence type="ECO:0000256" key="2">
    <source>
        <dbReference type="ARBA" id="ARBA00011915"/>
    </source>
</evidence>
<keyword evidence="7" id="KW-1185">Reference proteome</keyword>
<dbReference type="Pfam" id="PF16113">
    <property type="entry name" value="ECH_2"/>
    <property type="match status" value="1"/>
</dbReference>
<evidence type="ECO:0000256" key="1">
    <source>
        <dbReference type="ARBA" id="ARBA00001709"/>
    </source>
</evidence>
<dbReference type="Proteomes" id="UP000035720">
    <property type="component" value="Unassembled WGS sequence"/>
</dbReference>
<evidence type="ECO:0000259" key="5">
    <source>
        <dbReference type="Pfam" id="PF16113"/>
    </source>
</evidence>
<dbReference type="RefSeq" id="WP_048548053.1">
    <property type="nucleotide sequence ID" value="NZ_HF571038.1"/>
</dbReference>
<evidence type="ECO:0000313" key="6">
    <source>
        <dbReference type="EMBL" id="CCI51669.1"/>
    </source>
</evidence>
<feature type="domain" description="Enoyl-CoA hydratase/isomerase" evidence="5">
    <location>
        <begin position="56"/>
        <end position="409"/>
    </location>
</feature>